<evidence type="ECO:0000259" key="2">
    <source>
        <dbReference type="Pfam" id="PF04235"/>
    </source>
</evidence>
<dbReference type="AlphaFoldDB" id="A0A4Y1X0R5"/>
<feature type="transmembrane region" description="Helical" evidence="1">
    <location>
        <begin position="21"/>
        <end position="39"/>
    </location>
</feature>
<dbReference type="InterPro" id="IPR052529">
    <property type="entry name" value="Bact_Transport_Assoc"/>
</dbReference>
<evidence type="ECO:0000313" key="4">
    <source>
        <dbReference type="Proteomes" id="UP000319374"/>
    </source>
</evidence>
<protein>
    <submittedName>
        <fullName evidence="3">Membrane protein</fullName>
    </submittedName>
</protein>
<feature type="transmembrane region" description="Helical" evidence="1">
    <location>
        <begin position="59"/>
        <end position="82"/>
    </location>
</feature>
<name>A0A4Y1X0R5_9BACT</name>
<dbReference type="EMBL" id="AP019736">
    <property type="protein sequence ID" value="BBL06635.1"/>
    <property type="molecule type" value="Genomic_DNA"/>
</dbReference>
<feature type="transmembrane region" description="Helical" evidence="1">
    <location>
        <begin position="103"/>
        <end position="134"/>
    </location>
</feature>
<feature type="transmembrane region" description="Helical" evidence="1">
    <location>
        <begin position="238"/>
        <end position="258"/>
    </location>
</feature>
<keyword evidence="1" id="KW-1133">Transmembrane helix</keyword>
<dbReference type="KEGG" id="ada:A5CPEGH6_12730"/>
<sequence>MYRTTGLPNTRIRVADALRGIAVAGIILIHACEHFNLYWAGLPYRRALVEGLEEPVAGFMWWLLAGKMYTIFALLFGLSFYVQSDNQAQRGRSFTGRFTWRMALLLGIGLVNTAFYNGDVLVLYALLGVLLPWLGKLPTRWLWALFGILALQPLELFQIAAARPLYVDADVWGDAALPAFTEGTLGDTLRASLRYGQPMTLAWYLNNGRITQTLAMFLLGMLLGRRRLFYDEPGNRRVWGGILAGSLLAAVALAADFGGEGSPLRVMTSAWYNLAQTMALVASVVLLWYGFGAFRRAVGPISAIGRMSLTNYLLQSVLGTAVFYNWGLGLYREVGIVYALLIGTGLVVVQYQFSRLWLRRFSHGPVEWLWKKLTWL</sequence>
<gene>
    <name evidence="3" type="ORF">A5CPEGH6_12730</name>
</gene>
<feature type="transmembrane region" description="Helical" evidence="1">
    <location>
        <begin position="209"/>
        <end position="226"/>
    </location>
</feature>
<accession>A0A4Y1X0R5</accession>
<feature type="transmembrane region" description="Helical" evidence="1">
    <location>
        <begin position="270"/>
        <end position="291"/>
    </location>
</feature>
<feature type="transmembrane region" description="Helical" evidence="1">
    <location>
        <begin position="312"/>
        <end position="329"/>
    </location>
</feature>
<proteinExistence type="predicted"/>
<keyword evidence="1" id="KW-0812">Transmembrane</keyword>
<keyword evidence="4" id="KW-1185">Reference proteome</keyword>
<dbReference type="Proteomes" id="UP000319374">
    <property type="component" value="Chromosome"/>
</dbReference>
<dbReference type="InterPro" id="IPR007349">
    <property type="entry name" value="DUF418"/>
</dbReference>
<feature type="transmembrane region" description="Helical" evidence="1">
    <location>
        <begin position="335"/>
        <end position="353"/>
    </location>
</feature>
<dbReference type="RefSeq" id="WP_141428435.1">
    <property type="nucleotide sequence ID" value="NZ_AP019736.1"/>
</dbReference>
<reference evidence="4" key="1">
    <citation type="submission" date="2019-06" db="EMBL/GenBank/DDBJ databases">
        <title>Alistipes onderdonkii subsp. vulgaris subsp. nov., Alistipes dispar sp. nov. and Alistipes communis sp. nov., isolated from human faeces, and creation of Alistipes onderdonkii subsp. onderdonkii subsp. nov.</title>
        <authorList>
            <person name="Sakamoto M."/>
            <person name="Ikeyama N."/>
            <person name="Ogata Y."/>
            <person name="Suda W."/>
            <person name="Iino T."/>
            <person name="Hattori M."/>
            <person name="Ohkuma M."/>
        </authorList>
    </citation>
    <scope>NUCLEOTIDE SEQUENCE [LARGE SCALE GENOMIC DNA]</scope>
    <source>
        <strain evidence="4">5CPEGH6</strain>
    </source>
</reference>
<dbReference type="PANTHER" id="PTHR30590:SF2">
    <property type="entry name" value="INNER MEMBRANE PROTEIN"/>
    <property type="match status" value="1"/>
</dbReference>
<evidence type="ECO:0000313" key="3">
    <source>
        <dbReference type="EMBL" id="BBL06635.1"/>
    </source>
</evidence>
<evidence type="ECO:0000256" key="1">
    <source>
        <dbReference type="SAM" id="Phobius"/>
    </source>
</evidence>
<dbReference type="OrthoDB" id="9807744at2"/>
<organism evidence="3 4">
    <name type="scientific">Alistipes dispar</name>
    <dbReference type="NCBI Taxonomy" id="2585119"/>
    <lineage>
        <taxon>Bacteria</taxon>
        <taxon>Pseudomonadati</taxon>
        <taxon>Bacteroidota</taxon>
        <taxon>Bacteroidia</taxon>
        <taxon>Bacteroidales</taxon>
        <taxon>Rikenellaceae</taxon>
        <taxon>Alistipes</taxon>
    </lineage>
</organism>
<keyword evidence="1" id="KW-0472">Membrane</keyword>
<feature type="domain" description="DUF418" evidence="2">
    <location>
        <begin position="224"/>
        <end position="376"/>
    </location>
</feature>
<dbReference type="Pfam" id="PF04235">
    <property type="entry name" value="DUF418"/>
    <property type="match status" value="1"/>
</dbReference>
<dbReference type="GeneID" id="98673250"/>
<dbReference type="PANTHER" id="PTHR30590">
    <property type="entry name" value="INNER MEMBRANE PROTEIN"/>
    <property type="match status" value="1"/>
</dbReference>